<keyword evidence="3" id="KW-0175">Coiled coil</keyword>
<dbReference type="STRING" id="113226.A0A139I9C9"/>
<dbReference type="InterPro" id="IPR050216">
    <property type="entry name" value="LRR_domain-containing"/>
</dbReference>
<evidence type="ECO:0000256" key="4">
    <source>
        <dbReference type="SAM" id="MobiDB-lite"/>
    </source>
</evidence>
<evidence type="ECO:0000256" key="2">
    <source>
        <dbReference type="ARBA" id="ARBA00022737"/>
    </source>
</evidence>
<feature type="compositionally biased region" description="Polar residues" evidence="4">
    <location>
        <begin position="538"/>
        <end position="558"/>
    </location>
</feature>
<reference evidence="5 6" key="1">
    <citation type="submission" date="2015-07" db="EMBL/GenBank/DDBJ databases">
        <title>Comparative genomics of the Sigatoka disease complex on banana suggests a link between parallel evolutionary changes in Pseudocercospora fijiensis and Pseudocercospora eumusae and increased virulence on the banana host.</title>
        <authorList>
            <person name="Chang T.-C."/>
            <person name="Salvucci A."/>
            <person name="Crous P.W."/>
            <person name="Stergiopoulos I."/>
        </authorList>
    </citation>
    <scope>NUCLEOTIDE SEQUENCE [LARGE SCALE GENOMIC DNA]</scope>
    <source>
        <strain evidence="5 6">CBS 116634</strain>
    </source>
</reference>
<sequence>MSDLELRDEARLDVLQVSRVSGGVFRLPLWPWRGCHEPSEGANRVEVLESSDNDGGWRMADGGWRMADPGMQQHWWTSRWRQERWVAAQRYILLLSSISHTQHISPHVYGQWTMLSASALEPMKRCRNPAPKPPKLLVLHQAQAQAQAHDHDQGHDTATATAHSTLSDAHHRRVRVPRLPLHLLIPNSAPLPRLREHAHATMGDPAPSTSSNSAPPKAPMTSAELVAFVTKELEQDDERQAKVQAAAGEIPNATQTGSTLDLSHKNISVLPAEVVLLIKDRVERLALSHNPRISIPPEISQCDRLRYLNLRWNKLRHFPDAVLSLSKLEILDISKNQIDSIPEDIKKMANLKFLAVARNQIRRLPLALGEMNLVKLKFDENPIEFPPPEVLKPSTDRSLVESEKDKDMCQQVKRFMKATALRERLRASSDEDLRDSNVETPRPPKPGRMGGRFPVRPSISGIENIEGLKSDSPPEPPPIPQRSHARGLSSTGQTFMKRPGITPLLTGAQDPNRTRSETVGSSANIRNRRQGYVPRKNANMNSLSEMQSQLSARSSAAPTLTPPHSRAPSVTSNYNGYLSAGGESSSGAVSPIDGPVSRAMLSRKLSSLPESRNSRLPTVNAIKAVKRVLFMLFYLHRPIADIAQQLGSGTPRRSTLERQMFSANAQIEELDRLINNANNIMEDNMEVDSAMLVAIVRAAITALRMHVFVVKELNRNRQQTVKRVDAFHVRCVINSAYATMLEARNVCHMLGFDTKPADRRNTLRISQGAWSSRTVTPTQPKPSGSRRRGATILPSTNSVTNLRGMAPPVPLHSNGSRSNTMTSVSTAATPRWNQSFTELATHSGRDMSRSNTIRSVLTETDGEENSDRMYFKLKACCDLAYSTLSPVRDDLLNRKTKEDRSGHLSISRMYANAVNKCDFAIATNNKLLGRLKVMKLGDPARYAGEFKTMAETFTKDWAQFAEEVMTLAREGLDIGNIKQQLKPLQGAVRDVTRTAQQSSPPSAKPPTHGGFPPSLNTALAQQSFASGPPTGVPVPATPLGAALGPAVQATVPPTPTTLFSSAEHGFPQPPPLPTGGSNASTASLTSLSSRTRAGETNPTCYPRR</sequence>
<comment type="caution">
    <text evidence="5">The sequence shown here is derived from an EMBL/GenBank/DDBJ whole genome shotgun (WGS) entry which is preliminary data.</text>
</comment>
<feature type="region of interest" description="Disordered" evidence="4">
    <location>
        <begin position="420"/>
        <end position="570"/>
    </location>
</feature>
<feature type="coiled-coil region" evidence="3">
    <location>
        <begin position="653"/>
        <end position="683"/>
    </location>
</feature>
<dbReference type="GO" id="GO:0005737">
    <property type="term" value="C:cytoplasm"/>
    <property type="evidence" value="ECO:0007669"/>
    <property type="project" value="TreeGrafter"/>
</dbReference>
<keyword evidence="1" id="KW-0433">Leucine-rich repeat</keyword>
<evidence type="ECO:0000313" key="6">
    <source>
        <dbReference type="Proteomes" id="UP000073492"/>
    </source>
</evidence>
<keyword evidence="2" id="KW-0677">Repeat</keyword>
<name>A0A139I9C9_9PEZI</name>
<dbReference type="AlphaFoldDB" id="A0A139I9C9"/>
<dbReference type="PANTHER" id="PTHR48051:SF54">
    <property type="entry name" value="LEUCINE-RICH REPEAT-CONTAINING PROTEIN"/>
    <property type="match status" value="1"/>
</dbReference>
<dbReference type="Pfam" id="PF10428">
    <property type="entry name" value="SOG2"/>
    <property type="match status" value="1"/>
</dbReference>
<feature type="compositionally biased region" description="Polar residues" evidence="4">
    <location>
        <begin position="766"/>
        <end position="782"/>
    </location>
</feature>
<evidence type="ECO:0000256" key="1">
    <source>
        <dbReference type="ARBA" id="ARBA00022614"/>
    </source>
</evidence>
<dbReference type="PROSITE" id="PS51450">
    <property type="entry name" value="LRR"/>
    <property type="match status" value="1"/>
</dbReference>
<dbReference type="SUPFAM" id="SSF52075">
    <property type="entry name" value="Outer arm dynein light chain 1"/>
    <property type="match status" value="1"/>
</dbReference>
<dbReference type="EMBL" id="LFZO01000205">
    <property type="protein sequence ID" value="KXT11361.1"/>
    <property type="molecule type" value="Genomic_DNA"/>
</dbReference>
<feature type="compositionally biased region" description="Polar residues" evidence="4">
    <location>
        <begin position="813"/>
        <end position="827"/>
    </location>
</feature>
<feature type="region of interest" description="Disordered" evidence="4">
    <location>
        <begin position="987"/>
        <end position="1016"/>
    </location>
</feature>
<dbReference type="OrthoDB" id="1394818at2759"/>
<organism evidence="5 6">
    <name type="scientific">Pseudocercospora musae</name>
    <dbReference type="NCBI Taxonomy" id="113226"/>
    <lineage>
        <taxon>Eukaryota</taxon>
        <taxon>Fungi</taxon>
        <taxon>Dikarya</taxon>
        <taxon>Ascomycota</taxon>
        <taxon>Pezizomycotina</taxon>
        <taxon>Dothideomycetes</taxon>
        <taxon>Dothideomycetidae</taxon>
        <taxon>Mycosphaerellales</taxon>
        <taxon>Mycosphaerellaceae</taxon>
        <taxon>Pseudocercospora</taxon>
    </lineage>
</organism>
<dbReference type="PANTHER" id="PTHR48051">
    <property type="match status" value="1"/>
</dbReference>
<dbReference type="InterPro" id="IPR032675">
    <property type="entry name" value="LRR_dom_sf"/>
</dbReference>
<proteinExistence type="predicted"/>
<feature type="compositionally biased region" description="Low complexity" evidence="4">
    <location>
        <begin position="1074"/>
        <end position="1091"/>
    </location>
</feature>
<evidence type="ECO:0000313" key="5">
    <source>
        <dbReference type="EMBL" id="KXT11361.1"/>
    </source>
</evidence>
<dbReference type="SMART" id="SM00369">
    <property type="entry name" value="LRR_TYP"/>
    <property type="match status" value="3"/>
</dbReference>
<feature type="region of interest" description="Disordered" evidence="4">
    <location>
        <begin position="808"/>
        <end position="827"/>
    </location>
</feature>
<dbReference type="InterPro" id="IPR003591">
    <property type="entry name" value="Leu-rich_rpt_typical-subtyp"/>
</dbReference>
<dbReference type="Gene3D" id="3.80.10.10">
    <property type="entry name" value="Ribonuclease Inhibitor"/>
    <property type="match status" value="1"/>
</dbReference>
<dbReference type="Proteomes" id="UP000073492">
    <property type="component" value="Unassembled WGS sequence"/>
</dbReference>
<keyword evidence="6" id="KW-1185">Reference proteome</keyword>
<evidence type="ECO:0008006" key="7">
    <source>
        <dbReference type="Google" id="ProtNLM"/>
    </source>
</evidence>
<feature type="compositionally biased region" description="Basic and acidic residues" evidence="4">
    <location>
        <begin position="420"/>
        <end position="437"/>
    </location>
</feature>
<evidence type="ECO:0000256" key="3">
    <source>
        <dbReference type="SAM" id="Coils"/>
    </source>
</evidence>
<protein>
    <recommendedName>
        <fullName evidence="7">RAM signaling network component</fullName>
    </recommendedName>
</protein>
<dbReference type="InterPro" id="IPR001611">
    <property type="entry name" value="Leu-rich_rpt"/>
</dbReference>
<dbReference type="InterPro" id="IPR019487">
    <property type="entry name" value="RAM_signalling_pathway_SOG2"/>
</dbReference>
<feature type="region of interest" description="Disordered" evidence="4">
    <location>
        <begin position="1046"/>
        <end position="1104"/>
    </location>
</feature>
<dbReference type="Pfam" id="PF13855">
    <property type="entry name" value="LRR_8"/>
    <property type="match status" value="1"/>
</dbReference>
<gene>
    <name evidence="5" type="ORF">AC579_9455</name>
</gene>
<accession>A0A139I9C9</accession>
<feature type="region of interest" description="Disordered" evidence="4">
    <location>
        <begin position="766"/>
        <end position="803"/>
    </location>
</feature>